<dbReference type="InterPro" id="IPR051453">
    <property type="entry name" value="MBL_Glyoxalase_II"/>
</dbReference>
<gene>
    <name evidence="6" type="ORF">BS50DRAFT_17550</name>
</gene>
<dbReference type="SMART" id="SM00849">
    <property type="entry name" value="Lactamase_B"/>
    <property type="match status" value="1"/>
</dbReference>
<reference evidence="6 7" key="1">
    <citation type="journal article" date="2018" name="Front. Microbiol.">
        <title>Genome-Wide Analysis of Corynespora cassiicola Leaf Fall Disease Putative Effectors.</title>
        <authorList>
            <person name="Lopez D."/>
            <person name="Ribeiro S."/>
            <person name="Label P."/>
            <person name="Fumanal B."/>
            <person name="Venisse J.S."/>
            <person name="Kohler A."/>
            <person name="de Oliveira R.R."/>
            <person name="Labutti K."/>
            <person name="Lipzen A."/>
            <person name="Lail K."/>
            <person name="Bauer D."/>
            <person name="Ohm R.A."/>
            <person name="Barry K.W."/>
            <person name="Spatafora J."/>
            <person name="Grigoriev I.V."/>
            <person name="Martin F.M."/>
            <person name="Pujade-Renaud V."/>
        </authorList>
    </citation>
    <scope>NUCLEOTIDE SEQUENCE [LARGE SCALE GENOMIC DNA]</scope>
    <source>
        <strain evidence="6 7">Philippines</strain>
    </source>
</reference>
<name>A0A2T2P9Z2_CORCC</name>
<keyword evidence="3 6" id="KW-0378">Hydrolase</keyword>
<evidence type="ECO:0000256" key="1">
    <source>
        <dbReference type="ARBA" id="ARBA00001947"/>
    </source>
</evidence>
<dbReference type="GO" id="GO:0016787">
    <property type="term" value="F:hydrolase activity"/>
    <property type="evidence" value="ECO:0007669"/>
    <property type="project" value="UniProtKB-KW"/>
</dbReference>
<evidence type="ECO:0000256" key="3">
    <source>
        <dbReference type="ARBA" id="ARBA00022801"/>
    </source>
</evidence>
<dbReference type="Gene3D" id="3.60.15.10">
    <property type="entry name" value="Ribonuclease Z/Hydroxyacylglutathione hydrolase-like"/>
    <property type="match status" value="1"/>
</dbReference>
<evidence type="ECO:0000259" key="5">
    <source>
        <dbReference type="SMART" id="SM00849"/>
    </source>
</evidence>
<proteinExistence type="predicted"/>
<keyword evidence="7" id="KW-1185">Reference proteome</keyword>
<feature type="domain" description="Metallo-beta-lactamase" evidence="5">
    <location>
        <begin position="99"/>
        <end position="283"/>
    </location>
</feature>
<keyword evidence="2" id="KW-0479">Metal-binding</keyword>
<comment type="cofactor">
    <cofactor evidence="1">
        <name>Zn(2+)</name>
        <dbReference type="ChEBI" id="CHEBI:29105"/>
    </cofactor>
</comment>
<dbReference type="OrthoDB" id="449487at2759"/>
<dbReference type="InterPro" id="IPR001279">
    <property type="entry name" value="Metallo-B-lactamas"/>
</dbReference>
<dbReference type="Proteomes" id="UP000240883">
    <property type="component" value="Unassembled WGS sequence"/>
</dbReference>
<evidence type="ECO:0000313" key="7">
    <source>
        <dbReference type="Proteomes" id="UP000240883"/>
    </source>
</evidence>
<evidence type="ECO:0000313" key="6">
    <source>
        <dbReference type="EMBL" id="PSN74479.1"/>
    </source>
</evidence>
<organism evidence="6 7">
    <name type="scientific">Corynespora cassiicola Philippines</name>
    <dbReference type="NCBI Taxonomy" id="1448308"/>
    <lineage>
        <taxon>Eukaryota</taxon>
        <taxon>Fungi</taxon>
        <taxon>Dikarya</taxon>
        <taxon>Ascomycota</taxon>
        <taxon>Pezizomycotina</taxon>
        <taxon>Dothideomycetes</taxon>
        <taxon>Pleosporomycetidae</taxon>
        <taxon>Pleosporales</taxon>
        <taxon>Corynesporascaceae</taxon>
        <taxon>Corynespora</taxon>
    </lineage>
</organism>
<dbReference type="STRING" id="1448308.A0A2T2P9Z2"/>
<dbReference type="SUPFAM" id="SSF56281">
    <property type="entry name" value="Metallo-hydrolase/oxidoreductase"/>
    <property type="match status" value="1"/>
</dbReference>
<dbReference type="InterPro" id="IPR036866">
    <property type="entry name" value="RibonucZ/Hydroxyglut_hydro"/>
</dbReference>
<sequence length="362" mass="40269">MKLTTKTIISGFLSTSSYAQTTNFSEFFNITTFPNQDYDLASAVIQEAREVAGVDMWPHFMHRCIRSQAYPELSDVSQNDGFIEPASPFKNVFFVGQSHWSAWAIDTGNRELLLIDTLASPEEAEAIILPGLEKHGYTGADIKWVIITHEHFDHYAGTRFLQERFEPFVYASEDAWITMANETIYPPLYHNYSKVRTVSEGETVNFNNFSITFHLTPGHTPGTISFFFPVQDHDAAGTPHLAGIYGGGGIPSTASAKVDQVNSFNRFSNLAREVGADVLLSNHQTQDNSLWHFDLLKYRKCDAGGCNLPNPFVVGTDAYARYLVTMGLCVQLKAARDGQELPGSNATIEARAAEQFDHECEG</sequence>
<dbReference type="EMBL" id="KZ678128">
    <property type="protein sequence ID" value="PSN74479.1"/>
    <property type="molecule type" value="Genomic_DNA"/>
</dbReference>
<protein>
    <submittedName>
        <fullName evidence="6">Metallo-hydrolase/oxidoreductase</fullName>
    </submittedName>
</protein>
<dbReference type="Pfam" id="PF00753">
    <property type="entry name" value="Lactamase_B"/>
    <property type="match status" value="1"/>
</dbReference>
<dbReference type="PANTHER" id="PTHR46233:SF3">
    <property type="entry name" value="HYDROXYACYLGLUTATHIONE HYDROLASE GLOC"/>
    <property type="match status" value="1"/>
</dbReference>
<dbReference type="GO" id="GO:0046872">
    <property type="term" value="F:metal ion binding"/>
    <property type="evidence" value="ECO:0007669"/>
    <property type="project" value="UniProtKB-KW"/>
</dbReference>
<evidence type="ECO:0000256" key="4">
    <source>
        <dbReference type="ARBA" id="ARBA00022833"/>
    </source>
</evidence>
<dbReference type="AlphaFoldDB" id="A0A2T2P9Z2"/>
<dbReference type="PANTHER" id="PTHR46233">
    <property type="entry name" value="HYDROXYACYLGLUTATHIONE HYDROLASE GLOC"/>
    <property type="match status" value="1"/>
</dbReference>
<keyword evidence="4" id="KW-0862">Zinc</keyword>
<evidence type="ECO:0000256" key="2">
    <source>
        <dbReference type="ARBA" id="ARBA00022723"/>
    </source>
</evidence>
<accession>A0A2T2P9Z2</accession>